<gene>
    <name evidence="1" type="ORF">G2W53_028071</name>
</gene>
<accession>A0A834W9F7</accession>
<dbReference type="EMBL" id="JAAIUW010000009">
    <property type="protein sequence ID" value="KAF7814102.1"/>
    <property type="molecule type" value="Genomic_DNA"/>
</dbReference>
<evidence type="ECO:0000313" key="1">
    <source>
        <dbReference type="EMBL" id="KAF7814102.1"/>
    </source>
</evidence>
<proteinExistence type="predicted"/>
<comment type="caution">
    <text evidence="1">The sequence shown here is derived from an EMBL/GenBank/DDBJ whole genome shotgun (WGS) entry which is preliminary data.</text>
</comment>
<protein>
    <submittedName>
        <fullName evidence="1">Uncharacterized protein</fullName>
    </submittedName>
</protein>
<dbReference type="AlphaFoldDB" id="A0A834W9F7"/>
<keyword evidence="2" id="KW-1185">Reference proteome</keyword>
<name>A0A834W9F7_9FABA</name>
<evidence type="ECO:0000313" key="2">
    <source>
        <dbReference type="Proteomes" id="UP000634136"/>
    </source>
</evidence>
<dbReference type="Proteomes" id="UP000634136">
    <property type="component" value="Unassembled WGS sequence"/>
</dbReference>
<organism evidence="1 2">
    <name type="scientific">Senna tora</name>
    <dbReference type="NCBI Taxonomy" id="362788"/>
    <lineage>
        <taxon>Eukaryota</taxon>
        <taxon>Viridiplantae</taxon>
        <taxon>Streptophyta</taxon>
        <taxon>Embryophyta</taxon>
        <taxon>Tracheophyta</taxon>
        <taxon>Spermatophyta</taxon>
        <taxon>Magnoliopsida</taxon>
        <taxon>eudicotyledons</taxon>
        <taxon>Gunneridae</taxon>
        <taxon>Pentapetalae</taxon>
        <taxon>rosids</taxon>
        <taxon>fabids</taxon>
        <taxon>Fabales</taxon>
        <taxon>Fabaceae</taxon>
        <taxon>Caesalpinioideae</taxon>
        <taxon>Cassia clade</taxon>
        <taxon>Senna</taxon>
    </lineage>
</organism>
<reference evidence="1" key="1">
    <citation type="submission" date="2020-09" db="EMBL/GenBank/DDBJ databases">
        <title>Genome-Enabled Discovery of Anthraquinone Biosynthesis in Senna tora.</title>
        <authorList>
            <person name="Kang S.-H."/>
            <person name="Pandey R.P."/>
            <person name="Lee C.-M."/>
            <person name="Sim J.-S."/>
            <person name="Jeong J.-T."/>
            <person name="Choi B.-S."/>
            <person name="Jung M."/>
            <person name="Ginzburg D."/>
            <person name="Zhao K."/>
            <person name="Won S.Y."/>
            <person name="Oh T.-J."/>
            <person name="Yu Y."/>
            <person name="Kim N.-H."/>
            <person name="Lee O.R."/>
            <person name="Lee T.-H."/>
            <person name="Bashyal P."/>
            <person name="Kim T.-S."/>
            <person name="Lee W.-H."/>
            <person name="Kawkins C."/>
            <person name="Kim C.-K."/>
            <person name="Kim J.S."/>
            <person name="Ahn B.O."/>
            <person name="Rhee S.Y."/>
            <person name="Sohng J.K."/>
        </authorList>
    </citation>
    <scope>NUCLEOTIDE SEQUENCE</scope>
    <source>
        <tissue evidence="1">Leaf</tissue>
    </source>
</reference>
<sequence length="51" mass="6217">MAWHRVMKGPRFFELYFFLHDTNYRINGVESNENEGILQHYGNIRKEKENS</sequence>